<protein>
    <submittedName>
        <fullName evidence="1">HAD-superfamily hydrolase, subfamily IA, variant 3</fullName>
    </submittedName>
</protein>
<dbReference type="Proteomes" id="UP000018439">
    <property type="component" value="Chromosome"/>
</dbReference>
<dbReference type="GO" id="GO:0016787">
    <property type="term" value="F:hydrolase activity"/>
    <property type="evidence" value="ECO:0007669"/>
    <property type="project" value="UniProtKB-KW"/>
</dbReference>
<dbReference type="eggNOG" id="COG1011">
    <property type="taxonomic scope" value="Bacteria"/>
</dbReference>
<dbReference type="CDD" id="cd02603">
    <property type="entry name" value="HAD_sEH-N_like"/>
    <property type="match status" value="1"/>
</dbReference>
<keyword evidence="2" id="KW-1185">Reference proteome</keyword>
<evidence type="ECO:0000313" key="1">
    <source>
        <dbReference type="EMBL" id="EGJ70698.1"/>
    </source>
</evidence>
<organism evidence="1 2">
    <name type="scientific">Bacteroides coprosuis DSM 18011</name>
    <dbReference type="NCBI Taxonomy" id="679937"/>
    <lineage>
        <taxon>Bacteria</taxon>
        <taxon>Pseudomonadati</taxon>
        <taxon>Bacteroidota</taxon>
        <taxon>Bacteroidia</taxon>
        <taxon>Bacteroidales</taxon>
        <taxon>Bacteroidaceae</taxon>
        <taxon>Bacteroides</taxon>
    </lineage>
</organism>
<dbReference type="NCBIfam" id="TIGR01509">
    <property type="entry name" value="HAD-SF-IA-v3"/>
    <property type="match status" value="1"/>
</dbReference>
<dbReference type="AlphaFoldDB" id="F3ZRH3"/>
<dbReference type="PANTHER" id="PTHR43611:SF3">
    <property type="entry name" value="FLAVIN MONONUCLEOTIDE HYDROLASE 1, CHLOROPLATIC"/>
    <property type="match status" value="1"/>
</dbReference>
<dbReference type="InterPro" id="IPR036412">
    <property type="entry name" value="HAD-like_sf"/>
</dbReference>
<dbReference type="InterPro" id="IPR023214">
    <property type="entry name" value="HAD_sf"/>
</dbReference>
<dbReference type="HOGENOM" id="CLU_045011_9_5_10"/>
<dbReference type="SFLD" id="SFLDG01129">
    <property type="entry name" value="C1.5:_HAD__Beta-PGM__Phosphata"/>
    <property type="match status" value="1"/>
</dbReference>
<dbReference type="Pfam" id="PF00702">
    <property type="entry name" value="Hydrolase"/>
    <property type="match status" value="1"/>
</dbReference>
<dbReference type="SFLD" id="SFLDS00003">
    <property type="entry name" value="Haloacid_Dehalogenase"/>
    <property type="match status" value="1"/>
</dbReference>
<dbReference type="InterPro" id="IPR023198">
    <property type="entry name" value="PGP-like_dom2"/>
</dbReference>
<dbReference type="SUPFAM" id="SSF56784">
    <property type="entry name" value="HAD-like"/>
    <property type="match status" value="1"/>
</dbReference>
<accession>F3ZRH3</accession>
<dbReference type="Gene3D" id="3.40.50.1000">
    <property type="entry name" value="HAD superfamily/HAD-like"/>
    <property type="match status" value="1"/>
</dbReference>
<dbReference type="PANTHER" id="PTHR43611">
    <property type="entry name" value="ALPHA-D-GLUCOSE 1-PHOSPHATE PHOSPHATASE"/>
    <property type="match status" value="1"/>
</dbReference>
<dbReference type="EMBL" id="CM001167">
    <property type="protein sequence ID" value="EGJ70698.1"/>
    <property type="molecule type" value="Genomic_DNA"/>
</dbReference>
<dbReference type="Gene3D" id="1.10.150.240">
    <property type="entry name" value="Putative phosphatase, domain 2"/>
    <property type="match status" value="1"/>
</dbReference>
<sequence length="211" mass="25064">MMKTEERIRNIVFDLGGVLIDIDPERCVHRFEELGVKEAAKFMAAEDFKVIFQRFERGDIDANEFRSFIRSKNEVLKDVSDEDIDYAWNGMLIGIPRYKLDLLLELRSHYVVFLLSNTNSIHWQWALDNPFQYRGFRAEDFFEQEYLSFRLRTCKPEITIFERVLENANIEPHETLFIDDRPENTKAAETLGIKTYTPKANEDWSFLFDNE</sequence>
<dbReference type="InterPro" id="IPR006439">
    <property type="entry name" value="HAD-SF_hydro_IA"/>
</dbReference>
<evidence type="ECO:0000313" key="2">
    <source>
        <dbReference type="Proteomes" id="UP000018439"/>
    </source>
</evidence>
<proteinExistence type="predicted"/>
<reference evidence="1 2" key="1">
    <citation type="journal article" date="2011" name="Stand. Genomic Sci.">
        <title>Non-contiguous finished genome sequence of Bacteroides coprosuis type strain (PC139).</title>
        <authorList>
            <person name="Land M."/>
            <person name="Held B."/>
            <person name="Gronow S."/>
            <person name="Abt B."/>
            <person name="Lucas S."/>
            <person name="Del Rio T.G."/>
            <person name="Nolan M."/>
            <person name="Tice H."/>
            <person name="Cheng J.F."/>
            <person name="Pitluck S."/>
            <person name="Liolios K."/>
            <person name="Pagani I."/>
            <person name="Ivanova N."/>
            <person name="Mavromatis K."/>
            <person name="Mikhailova N."/>
            <person name="Pati A."/>
            <person name="Tapia R."/>
            <person name="Han C."/>
            <person name="Goodwin L."/>
            <person name="Chen A."/>
            <person name="Palaniappan K."/>
            <person name="Hauser L."/>
            <person name="Brambilla E.M."/>
            <person name="Rohde M."/>
            <person name="Goker M."/>
            <person name="Detter J.C."/>
            <person name="Woyke T."/>
            <person name="Bristow J."/>
            <person name="Eisen J.A."/>
            <person name="Markowitz V."/>
            <person name="Hugenholtz P."/>
            <person name="Kyrpides N.C."/>
            <person name="Klenk H.P."/>
            <person name="Lapidus A."/>
        </authorList>
    </citation>
    <scope>NUCLEOTIDE SEQUENCE</scope>
    <source>
        <strain evidence="1 2">DSM 18011</strain>
    </source>
</reference>
<keyword evidence="1" id="KW-0378">Hydrolase</keyword>
<dbReference type="STRING" id="679937.Bcop_0480"/>
<name>F3ZRH3_9BACE</name>
<gene>
    <name evidence="1" type="ORF">Bcop_0480</name>
</gene>